<dbReference type="Pfam" id="PF00069">
    <property type="entry name" value="Pkinase"/>
    <property type="match status" value="1"/>
</dbReference>
<dbReference type="PROSITE" id="PS50011">
    <property type="entry name" value="PROTEIN_KINASE_DOM"/>
    <property type="match status" value="1"/>
</dbReference>
<evidence type="ECO:0000256" key="1">
    <source>
        <dbReference type="ARBA" id="ARBA00022679"/>
    </source>
</evidence>
<name>A0A914DRU4_9BILA</name>
<dbReference type="Gene3D" id="3.30.200.20">
    <property type="entry name" value="Phosphorylase Kinase, domain 1"/>
    <property type="match status" value="1"/>
</dbReference>
<dbReference type="GO" id="GO:0051403">
    <property type="term" value="P:stress-activated MAPK cascade"/>
    <property type="evidence" value="ECO:0007669"/>
    <property type="project" value="TreeGrafter"/>
</dbReference>
<keyword evidence="4 7" id="KW-0067">ATP-binding</keyword>
<evidence type="ECO:0000256" key="7">
    <source>
        <dbReference type="PROSITE-ProRule" id="PRU10141"/>
    </source>
</evidence>
<evidence type="ECO:0000256" key="6">
    <source>
        <dbReference type="ARBA" id="ARBA00038999"/>
    </source>
</evidence>
<dbReference type="PANTHER" id="PTHR48013">
    <property type="entry name" value="DUAL SPECIFICITY MITOGEN-ACTIVATED PROTEIN KINASE KINASE 5-RELATED"/>
    <property type="match status" value="1"/>
</dbReference>
<dbReference type="GO" id="GO:0005524">
    <property type="term" value="F:ATP binding"/>
    <property type="evidence" value="ECO:0007669"/>
    <property type="project" value="UniProtKB-UniRule"/>
</dbReference>
<dbReference type="PROSITE" id="PS00107">
    <property type="entry name" value="PROTEIN_KINASE_ATP"/>
    <property type="match status" value="1"/>
</dbReference>
<evidence type="ECO:0000313" key="10">
    <source>
        <dbReference type="WBParaSite" id="ACRNAN_scaffold3773.g19616.t1"/>
    </source>
</evidence>
<dbReference type="AlphaFoldDB" id="A0A914DRU4"/>
<keyword evidence="1" id="KW-0808">Transferase</keyword>
<reference evidence="10" key="1">
    <citation type="submission" date="2022-11" db="UniProtKB">
        <authorList>
            <consortium name="WormBaseParasite"/>
        </authorList>
    </citation>
    <scope>IDENTIFICATION</scope>
</reference>
<protein>
    <recommendedName>
        <fullName evidence="6">mitogen-activated protein kinase kinase</fullName>
        <ecNumber evidence="6">2.7.12.2</ecNumber>
    </recommendedName>
</protein>
<feature type="binding site" evidence="7">
    <location>
        <position position="91"/>
    </location>
    <ligand>
        <name>ATP</name>
        <dbReference type="ChEBI" id="CHEBI:30616"/>
    </ligand>
</feature>
<dbReference type="EC" id="2.7.12.2" evidence="6"/>
<dbReference type="InterPro" id="IPR017441">
    <property type="entry name" value="Protein_kinase_ATP_BS"/>
</dbReference>
<evidence type="ECO:0000256" key="4">
    <source>
        <dbReference type="ARBA" id="ARBA00022840"/>
    </source>
</evidence>
<accession>A0A914DRU4</accession>
<evidence type="ECO:0000259" key="8">
    <source>
        <dbReference type="PROSITE" id="PS50011"/>
    </source>
</evidence>
<organism evidence="9 10">
    <name type="scientific">Acrobeloides nanus</name>
    <dbReference type="NCBI Taxonomy" id="290746"/>
    <lineage>
        <taxon>Eukaryota</taxon>
        <taxon>Metazoa</taxon>
        <taxon>Ecdysozoa</taxon>
        <taxon>Nematoda</taxon>
        <taxon>Chromadorea</taxon>
        <taxon>Rhabditida</taxon>
        <taxon>Tylenchina</taxon>
        <taxon>Cephalobomorpha</taxon>
        <taxon>Cephaloboidea</taxon>
        <taxon>Cephalobidae</taxon>
        <taxon>Acrobeloides</taxon>
    </lineage>
</organism>
<dbReference type="SMART" id="SM00220">
    <property type="entry name" value="S_TKc"/>
    <property type="match status" value="1"/>
</dbReference>
<evidence type="ECO:0000256" key="2">
    <source>
        <dbReference type="ARBA" id="ARBA00022741"/>
    </source>
</evidence>
<dbReference type="InterPro" id="IPR011009">
    <property type="entry name" value="Kinase-like_dom_sf"/>
</dbReference>
<keyword evidence="9" id="KW-1185">Reference proteome</keyword>
<dbReference type="PANTHER" id="PTHR48013:SF30">
    <property type="entry name" value="STE20-RELATED KINASE ADAPTER PROTEIN STRD-1"/>
    <property type="match status" value="1"/>
</dbReference>
<dbReference type="Proteomes" id="UP000887540">
    <property type="component" value="Unplaced"/>
</dbReference>
<dbReference type="WBParaSite" id="ACRNAN_scaffold3773.g19616.t1">
    <property type="protein sequence ID" value="ACRNAN_scaffold3773.g19616.t1"/>
    <property type="gene ID" value="ACRNAN_scaffold3773.g19616"/>
</dbReference>
<feature type="domain" description="Protein kinase" evidence="8">
    <location>
        <begin position="62"/>
        <end position="352"/>
    </location>
</feature>
<evidence type="ECO:0000256" key="3">
    <source>
        <dbReference type="ARBA" id="ARBA00022777"/>
    </source>
</evidence>
<sequence>MSGSTVRRNAQKIIDGKYSGPDPLLEEFKTMIYERLEELQLPPGKIQLSPELDPIDCTNDDFDFIEKLGEGSFGEVHKVKHIPTGNLMAIKYQTIVFDPHSDEAREYWTRQKIYDRLIREITAFRKAFVSKFTNFIPSYYGMLILEKSVAFCIEVLDLTAENLYHCHKNKKRDAIITNDNNESLHFEEKPLAIVAISILKAMLHLRNLKAMHRDIKPRNILLNFNGDVKLCDLGLVVFLEDSAAISIQSGSKLYLAPEILRGDFVTEYRVKSDVWSLGITLLEMARFRYPFNTDVLEKDLLFQIIAKPVPILNENDGYNEEMTHFINQCLIKDPKQRPHITELEMLELATKFSDINFNRNLMKDFISNNVER</sequence>
<comment type="similarity">
    <text evidence="5">Belongs to the protein kinase superfamily. STE Ser/Thr protein kinase family. MAP kinase kinase subfamily.</text>
</comment>
<evidence type="ECO:0000256" key="5">
    <source>
        <dbReference type="ARBA" id="ARBA00038035"/>
    </source>
</evidence>
<dbReference type="InterPro" id="IPR000719">
    <property type="entry name" value="Prot_kinase_dom"/>
</dbReference>
<keyword evidence="3" id="KW-0418">Kinase</keyword>
<keyword evidence="2 7" id="KW-0547">Nucleotide-binding</keyword>
<dbReference type="GO" id="GO:0004708">
    <property type="term" value="F:MAP kinase kinase activity"/>
    <property type="evidence" value="ECO:0007669"/>
    <property type="project" value="UniProtKB-EC"/>
</dbReference>
<dbReference type="SUPFAM" id="SSF56112">
    <property type="entry name" value="Protein kinase-like (PK-like)"/>
    <property type="match status" value="1"/>
</dbReference>
<proteinExistence type="inferred from homology"/>
<evidence type="ECO:0000313" key="9">
    <source>
        <dbReference type="Proteomes" id="UP000887540"/>
    </source>
</evidence>
<dbReference type="Gene3D" id="1.10.510.10">
    <property type="entry name" value="Transferase(Phosphotransferase) domain 1"/>
    <property type="match status" value="1"/>
</dbReference>